<dbReference type="EC" id="1.2.1.70" evidence="3"/>
<dbReference type="GO" id="GO:0019353">
    <property type="term" value="P:protoporphyrinogen IX biosynthetic process from glutamate"/>
    <property type="evidence" value="ECO:0007669"/>
    <property type="project" value="TreeGrafter"/>
</dbReference>
<dbReference type="InterPro" id="IPR018214">
    <property type="entry name" value="GluRdtase_CS"/>
</dbReference>
<feature type="domain" description="Glutamyl-tRNA reductase N-terminal" evidence="10">
    <location>
        <begin position="7"/>
        <end position="156"/>
    </location>
</feature>
<evidence type="ECO:0000256" key="5">
    <source>
        <dbReference type="ARBA" id="ARBA00023002"/>
    </source>
</evidence>
<dbReference type="SUPFAM" id="SSF51735">
    <property type="entry name" value="NAD(P)-binding Rossmann-fold domains"/>
    <property type="match status" value="1"/>
</dbReference>
<dbReference type="FunFam" id="3.40.50.720:FF:000031">
    <property type="entry name" value="Glutamyl-tRNA reductase"/>
    <property type="match status" value="1"/>
</dbReference>
<evidence type="ECO:0000256" key="4">
    <source>
        <dbReference type="ARBA" id="ARBA00022857"/>
    </source>
</evidence>
<accession>A0A538SLD1</accession>
<evidence type="ECO:0000256" key="2">
    <source>
        <dbReference type="ARBA" id="ARBA00005916"/>
    </source>
</evidence>
<organism evidence="11 12">
    <name type="scientific">Eiseniibacteriota bacterium</name>
    <dbReference type="NCBI Taxonomy" id="2212470"/>
    <lineage>
        <taxon>Bacteria</taxon>
        <taxon>Candidatus Eiseniibacteriota</taxon>
    </lineage>
</organism>
<gene>
    <name evidence="11" type="ORF">E6K74_12600</name>
</gene>
<dbReference type="Proteomes" id="UP000319829">
    <property type="component" value="Unassembled WGS sequence"/>
</dbReference>
<comment type="pathway">
    <text evidence="1">Porphyrin-containing compound metabolism; protoporphyrin-IX biosynthesis; 5-aminolevulinate from L-glutamyl-tRNA(Glu): step 1/2.</text>
</comment>
<dbReference type="InterPro" id="IPR000343">
    <property type="entry name" value="4pyrrol_synth_GluRdtase"/>
</dbReference>
<comment type="catalytic activity">
    <reaction evidence="7">
        <text>(S)-4-amino-5-oxopentanoate + tRNA(Glu) + NADP(+) = L-glutamyl-tRNA(Glu) + NADPH + H(+)</text>
        <dbReference type="Rhea" id="RHEA:12344"/>
        <dbReference type="Rhea" id="RHEA-COMP:9663"/>
        <dbReference type="Rhea" id="RHEA-COMP:9680"/>
        <dbReference type="ChEBI" id="CHEBI:15378"/>
        <dbReference type="ChEBI" id="CHEBI:57501"/>
        <dbReference type="ChEBI" id="CHEBI:57783"/>
        <dbReference type="ChEBI" id="CHEBI:58349"/>
        <dbReference type="ChEBI" id="CHEBI:78442"/>
        <dbReference type="ChEBI" id="CHEBI:78520"/>
        <dbReference type="EC" id="1.2.1.70"/>
    </reaction>
</comment>
<dbReference type="HAMAP" id="MF_00087">
    <property type="entry name" value="Glu_tRNA_reductase"/>
    <property type="match status" value="1"/>
</dbReference>
<dbReference type="AlphaFoldDB" id="A0A538SLD1"/>
<dbReference type="InterPro" id="IPR006151">
    <property type="entry name" value="Shikm_DH/Glu-tRNA_Rdtase"/>
</dbReference>
<dbReference type="Pfam" id="PF05201">
    <property type="entry name" value="GlutR_N"/>
    <property type="match status" value="1"/>
</dbReference>
<evidence type="ECO:0000256" key="1">
    <source>
        <dbReference type="ARBA" id="ARBA00005059"/>
    </source>
</evidence>
<feature type="domain" description="Quinate/shikimate 5-dehydrogenase/glutamyl-tRNA reductase" evidence="9">
    <location>
        <begin position="171"/>
        <end position="289"/>
    </location>
</feature>
<dbReference type="PANTHER" id="PTHR43013">
    <property type="entry name" value="GLUTAMYL-TRNA REDUCTASE"/>
    <property type="match status" value="1"/>
</dbReference>
<name>A0A538SLD1_UNCEI</name>
<comment type="similarity">
    <text evidence="2">Belongs to the glutamyl-tRNA reductase family.</text>
</comment>
<feature type="non-terminal residue" evidence="11">
    <location>
        <position position="289"/>
    </location>
</feature>
<dbReference type="Gene3D" id="3.40.50.720">
    <property type="entry name" value="NAD(P)-binding Rossmann-like Domain"/>
    <property type="match status" value="1"/>
</dbReference>
<dbReference type="EMBL" id="VBOU01000110">
    <property type="protein sequence ID" value="TMQ52183.1"/>
    <property type="molecule type" value="Genomic_DNA"/>
</dbReference>
<comment type="caution">
    <text evidence="11">The sequence shown here is derived from an EMBL/GenBank/DDBJ whole genome shotgun (WGS) entry which is preliminary data.</text>
</comment>
<evidence type="ECO:0000256" key="8">
    <source>
        <dbReference type="ARBA" id="ARBA00068659"/>
    </source>
</evidence>
<evidence type="ECO:0000259" key="9">
    <source>
        <dbReference type="Pfam" id="PF01488"/>
    </source>
</evidence>
<sequence>MSLFVAGLSHRNAPVELREQLAVDEDKLRELLRDAAASGTVREVLVLSTCNRVEVYAVADVPGEARAALFRRLCRHRGVETAPVEALLYTHADAEAVRHAFRVASSLDSMMLGEPQILGQVKDAFALAQTCETVGPALHTLFTQAFAVAKKVRTETEIARHAVSVSFAAVELAKKIFAGLDGKAVLLVGAGKMSELAARHLVEHGAFPIYVTNRTWARAQEMARALAGTAVPFDELATALAAVDIVITSTGAPEPVIKRAMVQRIIHARRGRPLFFIDIAVPRDVEAAV</sequence>
<protein>
    <recommendedName>
        <fullName evidence="8">Glutamyl-tRNA reductase</fullName>
        <ecNumber evidence="3">1.2.1.70</ecNumber>
    </recommendedName>
</protein>
<proteinExistence type="inferred from homology"/>
<dbReference type="Gene3D" id="3.30.460.30">
    <property type="entry name" value="Glutamyl-tRNA reductase, N-terminal domain"/>
    <property type="match status" value="1"/>
</dbReference>
<evidence type="ECO:0000256" key="6">
    <source>
        <dbReference type="ARBA" id="ARBA00023244"/>
    </source>
</evidence>
<keyword evidence="6" id="KW-0627">Porphyrin biosynthesis</keyword>
<dbReference type="InterPro" id="IPR015895">
    <property type="entry name" value="4pyrrol_synth_GluRdtase_N"/>
</dbReference>
<evidence type="ECO:0000256" key="3">
    <source>
        <dbReference type="ARBA" id="ARBA00012970"/>
    </source>
</evidence>
<dbReference type="PROSITE" id="PS00747">
    <property type="entry name" value="GLUTR"/>
    <property type="match status" value="1"/>
</dbReference>
<dbReference type="CDD" id="cd05213">
    <property type="entry name" value="NAD_bind_Glutamyl_tRNA_reduct"/>
    <property type="match status" value="1"/>
</dbReference>
<reference evidence="11 12" key="1">
    <citation type="journal article" date="2019" name="Nat. Microbiol.">
        <title>Mediterranean grassland soil C-N compound turnover is dependent on rainfall and depth, and is mediated by genomically divergent microorganisms.</title>
        <authorList>
            <person name="Diamond S."/>
            <person name="Andeer P.F."/>
            <person name="Li Z."/>
            <person name="Crits-Christoph A."/>
            <person name="Burstein D."/>
            <person name="Anantharaman K."/>
            <person name="Lane K.R."/>
            <person name="Thomas B.C."/>
            <person name="Pan C."/>
            <person name="Northen T.R."/>
            <person name="Banfield J.F."/>
        </authorList>
    </citation>
    <scope>NUCLEOTIDE SEQUENCE [LARGE SCALE GENOMIC DNA]</scope>
    <source>
        <strain evidence="11">WS_4</strain>
    </source>
</reference>
<dbReference type="InterPro" id="IPR036291">
    <property type="entry name" value="NAD(P)-bd_dom_sf"/>
</dbReference>
<evidence type="ECO:0000313" key="12">
    <source>
        <dbReference type="Proteomes" id="UP000319829"/>
    </source>
</evidence>
<dbReference type="Pfam" id="PF01488">
    <property type="entry name" value="Shikimate_DH"/>
    <property type="match status" value="1"/>
</dbReference>
<evidence type="ECO:0000313" key="11">
    <source>
        <dbReference type="EMBL" id="TMQ52183.1"/>
    </source>
</evidence>
<evidence type="ECO:0000259" key="10">
    <source>
        <dbReference type="Pfam" id="PF05201"/>
    </source>
</evidence>
<dbReference type="GO" id="GO:0008883">
    <property type="term" value="F:glutamyl-tRNA reductase activity"/>
    <property type="evidence" value="ECO:0007669"/>
    <property type="project" value="UniProtKB-EC"/>
</dbReference>
<dbReference type="SUPFAM" id="SSF69742">
    <property type="entry name" value="Glutamyl tRNA-reductase catalytic, N-terminal domain"/>
    <property type="match status" value="1"/>
</dbReference>
<keyword evidence="4" id="KW-0521">NADP</keyword>
<dbReference type="InterPro" id="IPR036343">
    <property type="entry name" value="GluRdtase_N_sf"/>
</dbReference>
<dbReference type="NCBIfam" id="TIGR01035">
    <property type="entry name" value="hemA"/>
    <property type="match status" value="1"/>
</dbReference>
<dbReference type="PANTHER" id="PTHR43013:SF1">
    <property type="entry name" value="GLUTAMYL-TRNA REDUCTASE"/>
    <property type="match status" value="1"/>
</dbReference>
<evidence type="ECO:0000256" key="7">
    <source>
        <dbReference type="ARBA" id="ARBA00047464"/>
    </source>
</evidence>
<dbReference type="GO" id="GO:0050661">
    <property type="term" value="F:NADP binding"/>
    <property type="evidence" value="ECO:0007669"/>
    <property type="project" value="InterPro"/>
</dbReference>
<dbReference type="FunFam" id="3.30.460.30:FF:000001">
    <property type="entry name" value="Glutamyl-tRNA reductase"/>
    <property type="match status" value="1"/>
</dbReference>
<keyword evidence="5 11" id="KW-0560">Oxidoreductase</keyword>